<organism evidence="1 2">
    <name type="scientific">Desulfotignum balticum</name>
    <dbReference type="NCBI Taxonomy" id="115781"/>
    <lineage>
        <taxon>Bacteria</taxon>
        <taxon>Pseudomonadati</taxon>
        <taxon>Thermodesulfobacteriota</taxon>
        <taxon>Desulfobacteria</taxon>
        <taxon>Desulfobacterales</taxon>
        <taxon>Desulfobacteraceae</taxon>
        <taxon>Desulfotignum</taxon>
    </lineage>
</organism>
<dbReference type="AlphaFoldDB" id="A0A931G820"/>
<dbReference type="Proteomes" id="UP000706172">
    <property type="component" value="Unassembled WGS sequence"/>
</dbReference>
<reference evidence="1" key="1">
    <citation type="submission" date="2020-07" db="EMBL/GenBank/DDBJ databases">
        <title>Severe corrosion of carbon steel in oil field produced water can be linked to methanogenic archaea containing a special type of NiFe hydrogenase.</title>
        <authorList>
            <person name="Lahme S."/>
            <person name="Mand J."/>
            <person name="Longwell J."/>
            <person name="Smith R."/>
            <person name="Enning D."/>
        </authorList>
    </citation>
    <scope>NUCLEOTIDE SEQUENCE</scope>
    <source>
        <strain evidence="1">MIC098Bin6</strain>
    </source>
</reference>
<dbReference type="Pfam" id="PF16256">
    <property type="entry name" value="DUF4911"/>
    <property type="match status" value="1"/>
</dbReference>
<evidence type="ECO:0000313" key="1">
    <source>
        <dbReference type="EMBL" id="MBG0778815.1"/>
    </source>
</evidence>
<comment type="caution">
    <text evidence="1">The sequence shown here is derived from an EMBL/GenBank/DDBJ whole genome shotgun (WGS) entry which is preliminary data.</text>
</comment>
<protein>
    <submittedName>
        <fullName evidence="1">DUF4911 domain-containing protein</fullName>
    </submittedName>
</protein>
<proteinExistence type="predicted"/>
<dbReference type="EMBL" id="JACCQK010000115">
    <property type="protein sequence ID" value="MBG0778815.1"/>
    <property type="molecule type" value="Genomic_DNA"/>
</dbReference>
<evidence type="ECO:0000313" key="2">
    <source>
        <dbReference type="Proteomes" id="UP000706172"/>
    </source>
</evidence>
<dbReference type="InterPro" id="IPR032587">
    <property type="entry name" value="DUF4911"/>
</dbReference>
<name>A0A931G820_9BACT</name>
<gene>
    <name evidence="1" type="ORF">H0S81_02675</name>
</gene>
<accession>A0A931G820</accession>
<sequence>MTLQMLHKEYRVDKTRIGFIKFIFEAYEGIAVVTTLDARTGHVRFAIAPDQVEEAFQIIADLKKDFEFHAL</sequence>